<feature type="domain" description="YbaK/aminoacyl-tRNA synthetase-associated" evidence="2">
    <location>
        <begin position="24"/>
        <end position="150"/>
    </location>
</feature>
<dbReference type="FunFam" id="3.90.960.10:FF:000005">
    <property type="entry name" value="Putative prolyl-tRNA synthetase"/>
    <property type="match status" value="1"/>
</dbReference>
<name>A0A1E3VQJ1_9HYPH</name>
<comment type="similarity">
    <text evidence="1">Belongs to the PRORSD1 family.</text>
</comment>
<dbReference type="AlphaFoldDB" id="A0A1E3VQJ1"/>
<dbReference type="SUPFAM" id="SSF55826">
    <property type="entry name" value="YbaK/ProRS associated domain"/>
    <property type="match status" value="1"/>
</dbReference>
<dbReference type="Gene3D" id="3.90.960.10">
    <property type="entry name" value="YbaK/aminoacyl-tRNA synthetase-associated domain"/>
    <property type="match status" value="1"/>
</dbReference>
<keyword evidence="4" id="KW-1185">Reference proteome</keyword>
<dbReference type="GO" id="GO:0003677">
    <property type="term" value="F:DNA binding"/>
    <property type="evidence" value="ECO:0007669"/>
    <property type="project" value="UniProtKB-KW"/>
</dbReference>
<dbReference type="CDD" id="cd04335">
    <property type="entry name" value="PrdX_deacylase"/>
    <property type="match status" value="1"/>
</dbReference>
<dbReference type="InterPro" id="IPR036754">
    <property type="entry name" value="YbaK/aa-tRNA-synt-asso_dom_sf"/>
</dbReference>
<dbReference type="InterPro" id="IPR007214">
    <property type="entry name" value="YbaK/aa-tRNA-synth-assoc-dom"/>
</dbReference>
<comment type="caution">
    <text evidence="3">The sequence shown here is derived from an EMBL/GenBank/DDBJ whole genome shotgun (WGS) entry which is preliminary data.</text>
</comment>
<dbReference type="Pfam" id="PF04073">
    <property type="entry name" value="tRNA_edit"/>
    <property type="match status" value="1"/>
</dbReference>
<dbReference type="RefSeq" id="WP_069443990.1">
    <property type="nucleotide sequence ID" value="NZ_LPWE01000010.1"/>
</dbReference>
<evidence type="ECO:0000313" key="4">
    <source>
        <dbReference type="Proteomes" id="UP000094172"/>
    </source>
</evidence>
<evidence type="ECO:0000259" key="2">
    <source>
        <dbReference type="Pfam" id="PF04073"/>
    </source>
</evidence>
<proteinExistence type="inferred from homology"/>
<accession>A0A1E3VQJ1</accession>
<dbReference type="STRING" id="1774970.AUC70_02695"/>
<dbReference type="EMBL" id="LPWE01000010">
    <property type="protein sequence ID" value="ODR95798.1"/>
    <property type="molecule type" value="Genomic_DNA"/>
</dbReference>
<dbReference type="InterPro" id="IPR040285">
    <property type="entry name" value="ProX/PRXD1"/>
</dbReference>
<gene>
    <name evidence="3" type="ORF">AUC70_02695</name>
</gene>
<organism evidence="3 4">
    <name type="scientific">Methyloceanibacter stevinii</name>
    <dbReference type="NCBI Taxonomy" id="1774970"/>
    <lineage>
        <taxon>Bacteria</taxon>
        <taxon>Pseudomonadati</taxon>
        <taxon>Pseudomonadota</taxon>
        <taxon>Alphaproteobacteria</taxon>
        <taxon>Hyphomicrobiales</taxon>
        <taxon>Hyphomicrobiaceae</taxon>
        <taxon>Methyloceanibacter</taxon>
    </lineage>
</organism>
<dbReference type="Proteomes" id="UP000094172">
    <property type="component" value="Unassembled WGS sequence"/>
</dbReference>
<dbReference type="PANTHER" id="PTHR31423">
    <property type="entry name" value="YBAK DOMAIN-CONTAINING PROTEIN"/>
    <property type="match status" value="1"/>
</dbReference>
<reference evidence="3 4" key="1">
    <citation type="journal article" date="2016" name="Environ. Microbiol.">
        <title>New Methyloceanibacter diversity from North Sea sediments includes methanotroph containing solely the soluble methane monooxygenase.</title>
        <authorList>
            <person name="Vekeman B."/>
            <person name="Kerckhof F.M."/>
            <person name="Cremers G."/>
            <person name="de Vos P."/>
            <person name="Vandamme P."/>
            <person name="Boon N."/>
            <person name="Op den Camp H.J."/>
            <person name="Heylen K."/>
        </authorList>
    </citation>
    <scope>NUCLEOTIDE SEQUENCE [LARGE SCALE GENOMIC DNA]</scope>
    <source>
        <strain evidence="3 4">R-67176</strain>
    </source>
</reference>
<sequence length="164" mass="17993">MELARAKLFAYLDTLGIASTTVEHDAMFTVEQSQALRGTIPGAHTKNLFLRDKDNRLVLVVAKEDTKVDLKTLAKTLGLGRFSFGKPEQMKAVLGVEPGSVTALALIHEGSRDLAAVVVDQALMEFAEVNCHPLDNRATTRLAMPDLLRFMRACGHKPRVLPLQ</sequence>
<evidence type="ECO:0000313" key="3">
    <source>
        <dbReference type="EMBL" id="ODR95798.1"/>
    </source>
</evidence>
<evidence type="ECO:0000256" key="1">
    <source>
        <dbReference type="ARBA" id="ARBA00010201"/>
    </source>
</evidence>
<keyword evidence="3" id="KW-0238">DNA-binding</keyword>
<dbReference type="PANTHER" id="PTHR31423:SF3">
    <property type="entry name" value="PROLYL-TRNA SYNTHETASE ASSOCIATED DOMAIN-CONTAINING PROTEIN 1-RELATED"/>
    <property type="match status" value="1"/>
</dbReference>
<protein>
    <submittedName>
        <fullName evidence="3">DNA-binding protein</fullName>
    </submittedName>
</protein>
<dbReference type="GO" id="GO:0002161">
    <property type="term" value="F:aminoacyl-tRNA deacylase activity"/>
    <property type="evidence" value="ECO:0007669"/>
    <property type="project" value="InterPro"/>
</dbReference>